<comment type="caution">
    <text evidence="1">The sequence shown here is derived from an EMBL/GenBank/DDBJ whole genome shotgun (WGS) entry which is preliminary data.</text>
</comment>
<evidence type="ECO:0000313" key="2">
    <source>
        <dbReference type="Proteomes" id="UP000582090"/>
    </source>
</evidence>
<reference evidence="1 2" key="1">
    <citation type="submission" date="2020-08" db="EMBL/GenBank/DDBJ databases">
        <title>Genomic Encyclopedia of Type Strains, Phase IV (KMG-IV): sequencing the most valuable type-strain genomes for metagenomic binning, comparative biology and taxonomic classification.</title>
        <authorList>
            <person name="Goeker M."/>
        </authorList>
    </citation>
    <scope>NUCLEOTIDE SEQUENCE [LARGE SCALE GENOMIC DNA]</scope>
    <source>
        <strain evidence="1 2">DSM 26575</strain>
    </source>
</reference>
<proteinExistence type="predicted"/>
<organism evidence="1 2">
    <name type="scientific">Rhizobium metallidurans</name>
    <dbReference type="NCBI Taxonomy" id="1265931"/>
    <lineage>
        <taxon>Bacteria</taxon>
        <taxon>Pseudomonadati</taxon>
        <taxon>Pseudomonadota</taxon>
        <taxon>Alphaproteobacteria</taxon>
        <taxon>Hyphomicrobiales</taxon>
        <taxon>Rhizobiaceae</taxon>
        <taxon>Rhizobium/Agrobacterium group</taxon>
        <taxon>Rhizobium</taxon>
    </lineage>
</organism>
<protein>
    <recommendedName>
        <fullName evidence="3">DUF4376 domain-containing protein</fullName>
    </recommendedName>
</protein>
<name>A0A7W6GDU6_9HYPH</name>
<dbReference type="EMBL" id="JACIDW010000041">
    <property type="protein sequence ID" value="MBB3967284.1"/>
    <property type="molecule type" value="Genomic_DNA"/>
</dbReference>
<accession>A0A7W6GDU6</accession>
<evidence type="ECO:0008006" key="3">
    <source>
        <dbReference type="Google" id="ProtNLM"/>
    </source>
</evidence>
<keyword evidence="2" id="KW-1185">Reference proteome</keyword>
<dbReference type="AlphaFoldDB" id="A0A7W6GDU6"/>
<dbReference type="Proteomes" id="UP000582090">
    <property type="component" value="Unassembled WGS sequence"/>
</dbReference>
<evidence type="ECO:0000313" key="1">
    <source>
        <dbReference type="EMBL" id="MBB3967284.1"/>
    </source>
</evidence>
<dbReference type="RefSeq" id="WP_183902699.1">
    <property type="nucleotide sequence ID" value="NZ_JACIDW010000041.1"/>
</dbReference>
<gene>
    <name evidence="1" type="ORF">GGQ67_004983</name>
</gene>
<sequence>MGLDIIAYEGLAKNTSLKFIDGDVYNQQQEIVDIPENALIAFINPAFPDRARDIEDHCVYDAVDSFSFKAGSYSGYNQWREMLAKLAGYPETRLEINGTEQSQHAFGAWVATAGPFWELINFSDSEGVIGASVSKKLSADFATFDEAAGTVGDVEFYELFQEWRRAFDMAARDGAVSFE</sequence>